<dbReference type="GO" id="GO:0005886">
    <property type="term" value="C:plasma membrane"/>
    <property type="evidence" value="ECO:0007669"/>
    <property type="project" value="UniProtKB-SubCell"/>
</dbReference>
<evidence type="ECO:0000256" key="4">
    <source>
        <dbReference type="ARBA" id="ARBA00022636"/>
    </source>
</evidence>
<dbReference type="OrthoDB" id="675397at2"/>
<dbReference type="Pfam" id="PF00563">
    <property type="entry name" value="EAL"/>
    <property type="match status" value="1"/>
</dbReference>
<dbReference type="PANTHER" id="PTHR33121">
    <property type="entry name" value="CYCLIC DI-GMP PHOSPHODIESTERASE PDEF"/>
    <property type="match status" value="1"/>
</dbReference>
<dbReference type="EC" id="3.1.4.52" evidence="2"/>
<dbReference type="InterPro" id="IPR001633">
    <property type="entry name" value="EAL_dom"/>
</dbReference>
<dbReference type="STRING" id="1691903.A9B99_01970"/>
<dbReference type="GO" id="GO:0071111">
    <property type="term" value="F:cyclic-guanylate-specific phosphodiesterase activity"/>
    <property type="evidence" value="ECO:0007669"/>
    <property type="project" value="UniProtKB-EC"/>
</dbReference>
<evidence type="ECO:0000259" key="11">
    <source>
        <dbReference type="PROSITE" id="PS50883"/>
    </source>
</evidence>
<evidence type="ECO:0000256" key="1">
    <source>
        <dbReference type="ARBA" id="ARBA00004651"/>
    </source>
</evidence>
<evidence type="ECO:0000256" key="10">
    <source>
        <dbReference type="SAM" id="Phobius"/>
    </source>
</evidence>
<dbReference type="Gene3D" id="3.20.20.450">
    <property type="entry name" value="EAL domain"/>
    <property type="match status" value="1"/>
</dbReference>
<dbReference type="InterPro" id="IPR035919">
    <property type="entry name" value="EAL_sf"/>
</dbReference>
<name>A0A1B7L8C7_9ENTR</name>
<dbReference type="PROSITE" id="PS50883">
    <property type="entry name" value="EAL"/>
    <property type="match status" value="1"/>
</dbReference>
<dbReference type="CDD" id="cd01948">
    <property type="entry name" value="EAL"/>
    <property type="match status" value="1"/>
</dbReference>
<dbReference type="InterPro" id="IPR050706">
    <property type="entry name" value="Cyclic-di-GMP_PDE-like"/>
</dbReference>
<evidence type="ECO:0000256" key="9">
    <source>
        <dbReference type="ARBA" id="ARBA00034290"/>
    </source>
</evidence>
<gene>
    <name evidence="12" type="ORF">A9B99_01970</name>
</gene>
<evidence type="ECO:0000313" key="12">
    <source>
        <dbReference type="EMBL" id="OAT78520.1"/>
    </source>
</evidence>
<organism evidence="12 13">
    <name type="scientific">Mangrovibacter phragmitis</name>
    <dbReference type="NCBI Taxonomy" id="1691903"/>
    <lineage>
        <taxon>Bacteria</taxon>
        <taxon>Pseudomonadati</taxon>
        <taxon>Pseudomonadota</taxon>
        <taxon>Gammaproteobacteria</taxon>
        <taxon>Enterobacterales</taxon>
        <taxon>Enterobacteriaceae</taxon>
        <taxon>Mangrovibacter</taxon>
    </lineage>
</organism>
<feature type="domain" description="EAL" evidence="11">
    <location>
        <begin position="265"/>
        <end position="514"/>
    </location>
</feature>
<sequence length="523" mass="58105">MLSAQRMVHQHQRKRIILCLVLGFVVVVATLSVCFFLNKTTHQAARLTLQQQARHALDTTLTPLMALQLPASLLTASCQDASLKLREYVVARPSLRAIALVHNGEVTCSSLFGERHVPLKSRQPWFPSVSRHIWLEQDRLLPQHDPVLAIWLPTSADGMSGSLQVVNVGYLADLLWVTQSDSGAKLAIDVGDTWFIHGKGLSQKLAPQPGESISTTQLSIPGISISLIGPSITRLAIRDLPSQLPLALLCSLFAMWAILITTTKRLSFTRELQTGIAAKEFEIYCQPLFNSATLKCTGVEILLRWDNPRQGPVSPETFIPIAEEIGQVASLTRYVLYETAIRTDCFPEEADFHIGINVAANHFQRGEILDDIKQYWSAQKPVQQLVMELTERDRLEDEDIQYISAMKALSVKLAIDDFGTGHSSLQRLEMLKPDILKIDKSFVAAIGSDAVNTPVIDLIIALGHRLHIDMIAEGIENHEQAKYLREHGVSTLQGFLYGEPMPVEEFSDWLARYEQAGPSPAGE</sequence>
<evidence type="ECO:0000256" key="5">
    <source>
        <dbReference type="ARBA" id="ARBA00022692"/>
    </source>
</evidence>
<evidence type="ECO:0000313" key="13">
    <source>
        <dbReference type="Proteomes" id="UP000078225"/>
    </source>
</evidence>
<dbReference type="EMBL" id="LYRP01000001">
    <property type="protein sequence ID" value="OAT78520.1"/>
    <property type="molecule type" value="Genomic_DNA"/>
</dbReference>
<comment type="catalytic activity">
    <reaction evidence="9">
        <text>3',3'-c-di-GMP + H2O = 5'-phosphoguanylyl(3'-&gt;5')guanosine + H(+)</text>
        <dbReference type="Rhea" id="RHEA:24902"/>
        <dbReference type="ChEBI" id="CHEBI:15377"/>
        <dbReference type="ChEBI" id="CHEBI:15378"/>
        <dbReference type="ChEBI" id="CHEBI:58754"/>
        <dbReference type="ChEBI" id="CHEBI:58805"/>
        <dbReference type="EC" id="3.1.4.52"/>
    </reaction>
</comment>
<reference evidence="13" key="1">
    <citation type="submission" date="2016-05" db="EMBL/GenBank/DDBJ databases">
        <authorList>
            <person name="Behera P."/>
            <person name="Vaishampayan P."/>
            <person name="Singh N."/>
            <person name="Raina V."/>
            <person name="Suar M."/>
            <person name="Pattnaik A."/>
            <person name="Rastogi G."/>
        </authorList>
    </citation>
    <scope>NUCLEOTIDE SEQUENCE [LARGE SCALE GENOMIC DNA]</scope>
    <source>
        <strain evidence="13">MP23</strain>
    </source>
</reference>
<dbReference type="PANTHER" id="PTHR33121:SF79">
    <property type="entry name" value="CYCLIC DI-GMP PHOSPHODIESTERASE PDED-RELATED"/>
    <property type="match status" value="1"/>
</dbReference>
<dbReference type="Pfam" id="PF12792">
    <property type="entry name" value="CSS-motif"/>
    <property type="match status" value="1"/>
</dbReference>
<evidence type="ECO:0000256" key="7">
    <source>
        <dbReference type="ARBA" id="ARBA00022989"/>
    </source>
</evidence>
<accession>A0A1B7L8C7</accession>
<proteinExistence type="predicted"/>
<evidence type="ECO:0000256" key="3">
    <source>
        <dbReference type="ARBA" id="ARBA00022475"/>
    </source>
</evidence>
<dbReference type="RefSeq" id="WP_064594102.1">
    <property type="nucleotide sequence ID" value="NZ_CP134782.1"/>
</dbReference>
<dbReference type="SUPFAM" id="SSF141868">
    <property type="entry name" value="EAL domain-like"/>
    <property type="match status" value="1"/>
</dbReference>
<keyword evidence="4" id="KW-0973">c-di-GMP</keyword>
<feature type="transmembrane region" description="Helical" evidence="10">
    <location>
        <begin position="244"/>
        <end position="262"/>
    </location>
</feature>
<evidence type="ECO:0000256" key="2">
    <source>
        <dbReference type="ARBA" id="ARBA00012282"/>
    </source>
</evidence>
<keyword evidence="5 10" id="KW-0812">Transmembrane</keyword>
<keyword evidence="3" id="KW-1003">Cell membrane</keyword>
<protein>
    <recommendedName>
        <fullName evidence="2">cyclic-guanylate-specific phosphodiesterase</fullName>
        <ecNumber evidence="2">3.1.4.52</ecNumber>
    </recommendedName>
</protein>
<keyword evidence="8 10" id="KW-0472">Membrane</keyword>
<comment type="subcellular location">
    <subcellularLocation>
        <location evidence="1">Cell membrane</location>
        <topology evidence="1">Multi-pass membrane protein</topology>
    </subcellularLocation>
</comment>
<dbReference type="Proteomes" id="UP000078225">
    <property type="component" value="Unassembled WGS sequence"/>
</dbReference>
<keyword evidence="7 10" id="KW-1133">Transmembrane helix</keyword>
<evidence type="ECO:0000256" key="6">
    <source>
        <dbReference type="ARBA" id="ARBA00022801"/>
    </source>
</evidence>
<dbReference type="SMART" id="SM00052">
    <property type="entry name" value="EAL"/>
    <property type="match status" value="1"/>
</dbReference>
<keyword evidence="6" id="KW-0378">Hydrolase</keyword>
<evidence type="ECO:0000256" key="8">
    <source>
        <dbReference type="ARBA" id="ARBA00023136"/>
    </source>
</evidence>
<comment type="caution">
    <text evidence="12">The sequence shown here is derived from an EMBL/GenBank/DDBJ whole genome shotgun (WGS) entry which is preliminary data.</text>
</comment>
<dbReference type="InterPro" id="IPR024744">
    <property type="entry name" value="CSS-motif_dom"/>
</dbReference>
<feature type="transmembrane region" description="Helical" evidence="10">
    <location>
        <begin position="16"/>
        <end position="38"/>
    </location>
</feature>
<dbReference type="AlphaFoldDB" id="A0A1B7L8C7"/>
<keyword evidence="13" id="KW-1185">Reference proteome</keyword>